<dbReference type="CDD" id="cd00495">
    <property type="entry name" value="Ribosomal_L25_TL5_CTC"/>
    <property type="match status" value="1"/>
</dbReference>
<evidence type="ECO:0000256" key="5">
    <source>
        <dbReference type="HAMAP-Rule" id="MF_01334"/>
    </source>
</evidence>
<dbReference type="InterPro" id="IPR020056">
    <property type="entry name" value="Rbsml_bL25/Gln-tRNA_synth_N"/>
</dbReference>
<comment type="function">
    <text evidence="5">This is one of the proteins that binds to the 5S RNA in the ribosome where it forms part of the central protuberance.</text>
</comment>
<comment type="caution">
    <text evidence="8">The sequence shown here is derived from an EMBL/GenBank/DDBJ whole genome shotgun (WGS) entry which is preliminary data.</text>
</comment>
<evidence type="ECO:0000256" key="1">
    <source>
        <dbReference type="ARBA" id="ARBA00022730"/>
    </source>
</evidence>
<protein>
    <recommendedName>
        <fullName evidence="5">Large ribosomal subunit protein bL25</fullName>
    </recommendedName>
    <alternativeName>
        <fullName evidence="5">General stress protein CTC</fullName>
    </alternativeName>
</protein>
<dbReference type="InterPro" id="IPR020930">
    <property type="entry name" value="Ribosomal_uL5_bac-type"/>
</dbReference>
<evidence type="ECO:0000259" key="6">
    <source>
        <dbReference type="Pfam" id="PF01386"/>
    </source>
</evidence>
<keyword evidence="1 5" id="KW-0699">rRNA-binding</keyword>
<dbReference type="NCBIfam" id="NF004612">
    <property type="entry name" value="PRK05943.1"/>
    <property type="match status" value="1"/>
</dbReference>
<dbReference type="Gene3D" id="2.40.240.10">
    <property type="entry name" value="Ribosomal Protein L25, Chain P"/>
    <property type="match status" value="1"/>
</dbReference>
<comment type="subunit">
    <text evidence="5">Part of the 50S ribosomal subunit; part of the 5S rRNA/L5/L18/L25 subcomplex. Contacts the 5S rRNA. Binds to the 5S rRNA independently of L5 and L18.</text>
</comment>
<reference evidence="8 9" key="1">
    <citation type="journal article" date="2018" name="Aquat. Microb. Ecol.">
        <title>Gammaproteobacterial methanotrophs dominate.</title>
        <authorList>
            <person name="Rissanen A.J."/>
            <person name="Saarenheimo J."/>
            <person name="Tiirola M."/>
            <person name="Peura S."/>
            <person name="Aalto S.L."/>
            <person name="Karvinen A."/>
            <person name="Nykanen H."/>
        </authorList>
    </citation>
    <scope>NUCLEOTIDE SEQUENCE [LARGE SCALE GENOMIC DNA]</scope>
    <source>
        <strain evidence="8">AMbin10</strain>
    </source>
</reference>
<dbReference type="GO" id="GO:0006412">
    <property type="term" value="P:translation"/>
    <property type="evidence" value="ECO:0007669"/>
    <property type="project" value="UniProtKB-UniRule"/>
</dbReference>
<dbReference type="PANTHER" id="PTHR33284:SF1">
    <property type="entry name" value="RIBOSOMAL PROTEIN L25_GLN-TRNA SYNTHETASE, ANTI-CODON-BINDING DOMAIN-CONTAINING PROTEIN"/>
    <property type="match status" value="1"/>
</dbReference>
<comment type="similarity">
    <text evidence="5">Belongs to the bacterial ribosomal protein bL25 family. CTC subfamily.</text>
</comment>
<evidence type="ECO:0000313" key="9">
    <source>
        <dbReference type="Proteomes" id="UP000249396"/>
    </source>
</evidence>
<dbReference type="PANTHER" id="PTHR33284">
    <property type="entry name" value="RIBOSOMAL PROTEIN L25/GLN-TRNA SYNTHETASE, ANTI-CODON-BINDING DOMAIN-CONTAINING PROTEIN"/>
    <property type="match status" value="1"/>
</dbReference>
<dbReference type="AlphaFoldDB" id="A0A2W4QNS0"/>
<dbReference type="Gene3D" id="2.170.120.20">
    <property type="entry name" value="Ribosomal protein L25, beta domain"/>
    <property type="match status" value="1"/>
</dbReference>
<dbReference type="NCBIfam" id="NF004130">
    <property type="entry name" value="PRK05618.1-5"/>
    <property type="match status" value="1"/>
</dbReference>
<dbReference type="GO" id="GO:0008097">
    <property type="term" value="F:5S rRNA binding"/>
    <property type="evidence" value="ECO:0007669"/>
    <property type="project" value="InterPro"/>
</dbReference>
<dbReference type="InterPro" id="IPR020057">
    <property type="entry name" value="Ribosomal_bL25_b-dom"/>
</dbReference>
<evidence type="ECO:0000256" key="2">
    <source>
        <dbReference type="ARBA" id="ARBA00022884"/>
    </source>
</evidence>
<dbReference type="GO" id="GO:0003735">
    <property type="term" value="F:structural constituent of ribosome"/>
    <property type="evidence" value="ECO:0007669"/>
    <property type="project" value="InterPro"/>
</dbReference>
<feature type="domain" description="Large ribosomal subunit protein bL25 beta" evidence="7">
    <location>
        <begin position="103"/>
        <end position="191"/>
    </location>
</feature>
<dbReference type="HAMAP" id="MF_01334">
    <property type="entry name" value="Ribosomal_bL25_CTC"/>
    <property type="match status" value="1"/>
</dbReference>
<dbReference type="SUPFAM" id="SSF50715">
    <property type="entry name" value="Ribosomal protein L25-like"/>
    <property type="match status" value="1"/>
</dbReference>
<sequence>MVGSFEFDAEIRTNTGKGDARRSRRLGKIPAIVYGGGAEPVKLCLTHHRVLKALQNEAVYSHVLTLRYDGNEEKAILKAIERHPSRPIIMHMDFQRINENDTIRVHVPLHFINQETSLGVKKSGVINHALAEVEVICLPQHLPEFIEVDMAKVDVGEMVHLSDLQVPPGVEIAELTHGAANDRAVASIHASHVTETEE</sequence>
<dbReference type="InterPro" id="IPR011035">
    <property type="entry name" value="Ribosomal_bL25/Gln-tRNA_synth"/>
</dbReference>
<dbReference type="NCBIfam" id="NF004128">
    <property type="entry name" value="PRK05618.1-2"/>
    <property type="match status" value="1"/>
</dbReference>
<dbReference type="Pfam" id="PF14693">
    <property type="entry name" value="Ribosomal_TL5_C"/>
    <property type="match status" value="1"/>
</dbReference>
<organism evidence="8 9">
    <name type="scientific">Candidatus Methylumidiphilus alinenensis</name>
    <dbReference type="NCBI Taxonomy" id="2202197"/>
    <lineage>
        <taxon>Bacteria</taxon>
        <taxon>Pseudomonadati</taxon>
        <taxon>Pseudomonadota</taxon>
        <taxon>Gammaproteobacteria</taxon>
        <taxon>Methylococcales</taxon>
        <taxon>Candidatus Methylumidiphilus</taxon>
    </lineage>
</organism>
<dbReference type="InterPro" id="IPR029751">
    <property type="entry name" value="Ribosomal_L25_dom"/>
</dbReference>
<dbReference type="NCBIfam" id="TIGR00731">
    <property type="entry name" value="bL25_bact_ctc"/>
    <property type="match status" value="1"/>
</dbReference>
<dbReference type="InterPro" id="IPR037121">
    <property type="entry name" value="Ribosomal_bL25_C"/>
</dbReference>
<proteinExistence type="inferred from homology"/>
<dbReference type="HAMAP" id="MF_01336">
    <property type="entry name" value="Ribosomal_bL25"/>
    <property type="match status" value="1"/>
</dbReference>
<dbReference type="Pfam" id="PF01386">
    <property type="entry name" value="Ribosomal_L25p"/>
    <property type="match status" value="1"/>
</dbReference>
<dbReference type="Proteomes" id="UP000249396">
    <property type="component" value="Unassembled WGS sequence"/>
</dbReference>
<evidence type="ECO:0000313" key="8">
    <source>
        <dbReference type="EMBL" id="PZN73771.1"/>
    </source>
</evidence>
<accession>A0A2W4QNS0</accession>
<evidence type="ECO:0000259" key="7">
    <source>
        <dbReference type="Pfam" id="PF14693"/>
    </source>
</evidence>
<evidence type="ECO:0000256" key="4">
    <source>
        <dbReference type="ARBA" id="ARBA00023274"/>
    </source>
</evidence>
<gene>
    <name evidence="5" type="primary">rplY</name>
    <name evidence="5" type="synonym">ctc</name>
    <name evidence="8" type="ORF">DM484_22200</name>
</gene>
<keyword evidence="4 5" id="KW-0687">Ribonucleoprotein</keyword>
<keyword evidence="2 5" id="KW-0694">RNA-binding</keyword>
<feature type="domain" description="Large ribosomal subunit protein bL25 L25" evidence="6">
    <location>
        <begin position="9"/>
        <end position="94"/>
    </location>
</feature>
<evidence type="ECO:0000256" key="3">
    <source>
        <dbReference type="ARBA" id="ARBA00022980"/>
    </source>
</evidence>
<dbReference type="EMBL" id="QJPH01000446">
    <property type="protein sequence ID" value="PZN73771.1"/>
    <property type="molecule type" value="Genomic_DNA"/>
</dbReference>
<name>A0A2W4QNS0_9GAMM</name>
<keyword evidence="3 5" id="KW-0689">Ribosomal protein</keyword>
<dbReference type="GO" id="GO:0022625">
    <property type="term" value="C:cytosolic large ribosomal subunit"/>
    <property type="evidence" value="ECO:0007669"/>
    <property type="project" value="TreeGrafter"/>
</dbReference>
<dbReference type="InterPro" id="IPR020055">
    <property type="entry name" value="Ribosomal_bL25_short"/>
</dbReference>
<dbReference type="InterPro" id="IPR001021">
    <property type="entry name" value="Ribosomal_bL25_long"/>
</dbReference>